<proteinExistence type="predicted"/>
<gene>
    <name evidence="3" type="ORF">BGZ97_001992</name>
</gene>
<feature type="transmembrane region" description="Helical" evidence="2">
    <location>
        <begin position="6"/>
        <end position="28"/>
    </location>
</feature>
<feature type="compositionally biased region" description="Low complexity" evidence="1">
    <location>
        <begin position="104"/>
        <end position="121"/>
    </location>
</feature>
<dbReference type="OrthoDB" id="2420332at2759"/>
<keyword evidence="4" id="KW-1185">Reference proteome</keyword>
<dbReference type="Proteomes" id="UP000823405">
    <property type="component" value="Unassembled WGS sequence"/>
</dbReference>
<protein>
    <submittedName>
        <fullName evidence="3">Uncharacterized protein</fullName>
    </submittedName>
</protein>
<feature type="region of interest" description="Disordered" evidence="1">
    <location>
        <begin position="104"/>
        <end position="149"/>
    </location>
</feature>
<evidence type="ECO:0000313" key="4">
    <source>
        <dbReference type="Proteomes" id="UP000823405"/>
    </source>
</evidence>
<dbReference type="AlphaFoldDB" id="A0A9P6QXW9"/>
<evidence type="ECO:0000313" key="3">
    <source>
        <dbReference type="EMBL" id="KAG0303251.1"/>
    </source>
</evidence>
<dbReference type="EMBL" id="JAAAIN010001421">
    <property type="protein sequence ID" value="KAG0303251.1"/>
    <property type="molecule type" value="Genomic_DNA"/>
</dbReference>
<name>A0A9P6QXW9_9FUNG</name>
<reference evidence="3" key="1">
    <citation type="journal article" date="2020" name="Fungal Divers.">
        <title>Resolving the Mortierellaceae phylogeny through synthesis of multi-gene phylogenetics and phylogenomics.</title>
        <authorList>
            <person name="Vandepol N."/>
            <person name="Liber J."/>
            <person name="Desiro A."/>
            <person name="Na H."/>
            <person name="Kennedy M."/>
            <person name="Barry K."/>
            <person name="Grigoriev I.V."/>
            <person name="Miller A.N."/>
            <person name="O'Donnell K."/>
            <person name="Stajich J.E."/>
            <person name="Bonito G."/>
        </authorList>
    </citation>
    <scope>NUCLEOTIDE SEQUENCE</scope>
    <source>
        <strain evidence="3">NVP60</strain>
    </source>
</reference>
<accession>A0A9P6QXW9</accession>
<feature type="region of interest" description="Disordered" evidence="1">
    <location>
        <begin position="263"/>
        <end position="310"/>
    </location>
</feature>
<keyword evidence="2" id="KW-1133">Transmembrane helix</keyword>
<feature type="compositionally biased region" description="Polar residues" evidence="1">
    <location>
        <begin position="130"/>
        <end position="144"/>
    </location>
</feature>
<organism evidence="3 4">
    <name type="scientific">Linnemannia gamsii</name>
    <dbReference type="NCBI Taxonomy" id="64522"/>
    <lineage>
        <taxon>Eukaryota</taxon>
        <taxon>Fungi</taxon>
        <taxon>Fungi incertae sedis</taxon>
        <taxon>Mucoromycota</taxon>
        <taxon>Mortierellomycotina</taxon>
        <taxon>Mortierellomycetes</taxon>
        <taxon>Mortierellales</taxon>
        <taxon>Mortierellaceae</taxon>
        <taxon>Linnemannia</taxon>
    </lineage>
</organism>
<feature type="region of interest" description="Disordered" evidence="1">
    <location>
        <begin position="331"/>
        <end position="389"/>
    </location>
</feature>
<keyword evidence="2" id="KW-0472">Membrane</keyword>
<keyword evidence="2" id="KW-0812">Transmembrane</keyword>
<feature type="compositionally biased region" description="Basic and acidic residues" evidence="1">
    <location>
        <begin position="264"/>
        <end position="273"/>
    </location>
</feature>
<sequence length="389" mass="42010">MSAQVAIYVSAFLGMTVLMGLFAGLVYHRHRKMVSQHRAYERMVQERIQQAQNENLPPFYVDHVRDRACVFEGELPPDNSFLRTLEVVVVRPRREDTMQDLIAAGIAPPGTGNAGTGTRTASRSEDESEATPNSQHRRNPSSILGQRPDLTVSEVPHLGIPVVESGVIRPTLAAIRRPMRTNTSSNNNSHNALAAAVLLPPARAPVVPIHGDSDNSEIVGGGQESIHTLPPPPSYDITHTHPTTSLEPDTFTHFVTAPQAGDYFTHHHPDNHSHTHTQQTSTPSVAIEQQSPLTPRPIETPRYSDEFPSHIPHEQHLEGYRRARAISDVSLQQRQGQGEGSPSLSAAAASFVDPTPTTTTAAAAGAPTEALSSLTSLPSLPSSSTSSAQ</sequence>
<feature type="compositionally biased region" description="Low complexity" evidence="1">
    <location>
        <begin position="354"/>
        <end position="389"/>
    </location>
</feature>
<evidence type="ECO:0000256" key="2">
    <source>
        <dbReference type="SAM" id="Phobius"/>
    </source>
</evidence>
<comment type="caution">
    <text evidence="3">The sequence shown here is derived from an EMBL/GenBank/DDBJ whole genome shotgun (WGS) entry which is preliminary data.</text>
</comment>
<evidence type="ECO:0000256" key="1">
    <source>
        <dbReference type="SAM" id="MobiDB-lite"/>
    </source>
</evidence>
<feature type="compositionally biased region" description="Polar residues" evidence="1">
    <location>
        <begin position="331"/>
        <end position="344"/>
    </location>
</feature>
<feature type="compositionally biased region" description="Polar residues" evidence="1">
    <location>
        <begin position="283"/>
        <end position="293"/>
    </location>
</feature>